<dbReference type="GO" id="GO:0004315">
    <property type="term" value="F:3-oxoacyl-[acyl-carrier-protein] synthase activity"/>
    <property type="evidence" value="ECO:0007669"/>
    <property type="project" value="InterPro"/>
</dbReference>
<evidence type="ECO:0000313" key="19">
    <source>
        <dbReference type="Proteomes" id="UP000254476"/>
    </source>
</evidence>
<keyword evidence="8" id="KW-0812">Transmembrane</keyword>
<dbReference type="CDD" id="cd00834">
    <property type="entry name" value="KAS_I_II"/>
    <property type="match status" value="1"/>
</dbReference>
<proteinExistence type="inferred from homology"/>
<dbReference type="Proteomes" id="UP000054691">
    <property type="component" value="Unassembled WGS sequence"/>
</dbReference>
<comment type="pathway">
    <text evidence="2">Lipid metabolism; fatty acid biosynthesis.</text>
</comment>
<evidence type="ECO:0000256" key="7">
    <source>
        <dbReference type="ARBA" id="ARBA00022679"/>
    </source>
</evidence>
<comment type="similarity">
    <text evidence="3 14">Belongs to the thiolase-like superfamily. Beta-ketoacyl-ACP synthases family.</text>
</comment>
<evidence type="ECO:0000256" key="10">
    <source>
        <dbReference type="ARBA" id="ARBA00023136"/>
    </source>
</evidence>
<dbReference type="GO" id="GO:0006633">
    <property type="term" value="P:fatty acid biosynthetic process"/>
    <property type="evidence" value="ECO:0007669"/>
    <property type="project" value="UniProtKB-UniPathway"/>
</dbReference>
<reference evidence="16 18" key="1">
    <citation type="submission" date="2015-11" db="EMBL/GenBank/DDBJ databases">
        <title>Genomic analysis of 38 Legionella species identifies large and diverse effector repertoires.</title>
        <authorList>
            <person name="Burstein D."/>
            <person name="Amaro F."/>
            <person name="Zusman T."/>
            <person name="Lifshitz Z."/>
            <person name="Cohen O."/>
            <person name="Gilbert J.A."/>
            <person name="Pupko T."/>
            <person name="Shuman H.A."/>
            <person name="Segal G."/>
        </authorList>
    </citation>
    <scope>NUCLEOTIDE SEQUENCE [LARGE SCALE GENOMIC DNA]</scope>
    <source>
        <strain evidence="16 18">Lyon 8420412</strain>
    </source>
</reference>
<dbReference type="InterPro" id="IPR020841">
    <property type="entry name" value="PKS_Beta-ketoAc_synthase_dom"/>
</dbReference>
<evidence type="ECO:0000313" key="18">
    <source>
        <dbReference type="Proteomes" id="UP000054691"/>
    </source>
</evidence>
<gene>
    <name evidence="17" type="primary">fabF-2_1</name>
    <name evidence="16" type="synonym">fabF-2_2</name>
    <name evidence="16" type="ORF">Lgra_1552</name>
    <name evidence="17" type="ORF">NCTC12388_03064</name>
</gene>
<dbReference type="InterPro" id="IPR016039">
    <property type="entry name" value="Thiolase-like"/>
</dbReference>
<dbReference type="PANTHER" id="PTHR11712:SF352">
    <property type="entry name" value="3-OXOACYL-[ACYL-CARRIER-PROTEIN] SYNTHASE"/>
    <property type="match status" value="1"/>
</dbReference>
<comment type="function">
    <text evidence="11">Proposed to synthesize NOD factor fatty acyl chain. Involved in the synthesis of a highly unsaturated fatty acid moiety, which forms part of a lipo-oligosaccharide that is responsible for host specificity.</text>
</comment>
<evidence type="ECO:0000256" key="3">
    <source>
        <dbReference type="ARBA" id="ARBA00008467"/>
    </source>
</evidence>
<keyword evidence="7 14" id="KW-0808">Transferase</keyword>
<evidence type="ECO:0000256" key="2">
    <source>
        <dbReference type="ARBA" id="ARBA00005194"/>
    </source>
</evidence>
<dbReference type="Pfam" id="PF02801">
    <property type="entry name" value="Ketoacyl-synt_C"/>
    <property type="match status" value="1"/>
</dbReference>
<protein>
    <recommendedName>
        <fullName evidence="12">Nodulation protein E</fullName>
    </recommendedName>
    <alternativeName>
        <fullName evidence="13">Host-specificity of nodulation protein B</fullName>
    </alternativeName>
</protein>
<evidence type="ECO:0000256" key="8">
    <source>
        <dbReference type="ARBA" id="ARBA00022692"/>
    </source>
</evidence>
<evidence type="ECO:0000256" key="1">
    <source>
        <dbReference type="ARBA" id="ARBA00004533"/>
    </source>
</evidence>
<keyword evidence="17" id="KW-0012">Acyltransferase</keyword>
<evidence type="ECO:0000259" key="15">
    <source>
        <dbReference type="PROSITE" id="PS52004"/>
    </source>
</evidence>
<dbReference type="SMART" id="SM00825">
    <property type="entry name" value="PKS_KS"/>
    <property type="match status" value="1"/>
</dbReference>
<dbReference type="STRING" id="45066.Lgra_1552"/>
<dbReference type="Proteomes" id="UP000254476">
    <property type="component" value="Unassembled WGS sequence"/>
</dbReference>
<evidence type="ECO:0000256" key="9">
    <source>
        <dbReference type="ARBA" id="ARBA00022989"/>
    </source>
</evidence>
<evidence type="ECO:0000256" key="6">
    <source>
        <dbReference type="ARBA" id="ARBA00022519"/>
    </source>
</evidence>
<name>A0A378JET1_9GAMM</name>
<feature type="domain" description="Ketosynthase family 3 (KS3)" evidence="15">
    <location>
        <begin position="3"/>
        <end position="403"/>
    </location>
</feature>
<dbReference type="Pfam" id="PF00109">
    <property type="entry name" value="ketoacyl-synt"/>
    <property type="match status" value="1"/>
</dbReference>
<evidence type="ECO:0000256" key="14">
    <source>
        <dbReference type="RuleBase" id="RU003694"/>
    </source>
</evidence>
<dbReference type="RefSeq" id="WP_058498684.1">
    <property type="nucleotide sequence ID" value="NZ_CAAAHW010000007.1"/>
</dbReference>
<keyword evidence="5" id="KW-1003">Cell membrane</keyword>
<dbReference type="PROSITE" id="PS00606">
    <property type="entry name" value="KS3_1"/>
    <property type="match status" value="1"/>
</dbReference>
<dbReference type="InterPro" id="IPR014030">
    <property type="entry name" value="Ketoacyl_synth_N"/>
</dbReference>
<dbReference type="SUPFAM" id="SSF53901">
    <property type="entry name" value="Thiolase-like"/>
    <property type="match status" value="1"/>
</dbReference>
<dbReference type="EMBL" id="UGOB01000001">
    <property type="protein sequence ID" value="STX46302.1"/>
    <property type="molecule type" value="Genomic_DNA"/>
</dbReference>
<sequence length="407" mass="43451">MKPVRVVITGLGAISALGNTHKDFWRSLCQGNSGILPLQQVDCSGMRFSAGAEVKNINMDDYFHPKELTWLDRFSQFALISAQEAIEDAKIDPNEIANDSTAVITGSCLGGKITEEAGYVRLFRQNNPRANPNIIPNVMANAGASHITAKYQITGPTYTISTACSSSTHAIGQAFWLIRQGVVNKAIAGGSEAPFTEGHLRAWNALQVVSPDTCRPFSGNRSGMIIGEGGAMVFLESLISAQSRGAPIYAEIVGFGMSADATHLTKPNSAGQCRAILSALQDAHINPEAIHYINAHGTGTLINDEIESKTIRTLFPNADEHLLVSSTKGAHGHLLGATGAIETVATALAIKHKTIPPTLNFIEKDLNCDIPLVTNQAYQFPIDYALCSSFAFGGLNAVLALRRYGSS</sequence>
<dbReference type="Gene3D" id="3.40.47.10">
    <property type="match status" value="1"/>
</dbReference>
<evidence type="ECO:0000256" key="5">
    <source>
        <dbReference type="ARBA" id="ARBA00022475"/>
    </source>
</evidence>
<keyword evidence="18" id="KW-1185">Reference proteome</keyword>
<keyword evidence="6" id="KW-0997">Cell inner membrane</keyword>
<dbReference type="InterPro" id="IPR000794">
    <property type="entry name" value="Beta-ketoacyl_synthase"/>
</dbReference>
<organism evidence="17 19">
    <name type="scientific">Legionella gratiana</name>
    <dbReference type="NCBI Taxonomy" id="45066"/>
    <lineage>
        <taxon>Bacteria</taxon>
        <taxon>Pseudomonadati</taxon>
        <taxon>Pseudomonadota</taxon>
        <taxon>Gammaproteobacteria</taxon>
        <taxon>Legionellales</taxon>
        <taxon>Legionellaceae</taxon>
        <taxon>Legionella</taxon>
    </lineage>
</organism>
<dbReference type="GO" id="GO:0005886">
    <property type="term" value="C:plasma membrane"/>
    <property type="evidence" value="ECO:0007669"/>
    <property type="project" value="UniProtKB-SubCell"/>
</dbReference>
<evidence type="ECO:0000313" key="17">
    <source>
        <dbReference type="EMBL" id="STX46302.1"/>
    </source>
</evidence>
<reference evidence="17 19" key="2">
    <citation type="submission" date="2018-06" db="EMBL/GenBank/DDBJ databases">
        <authorList>
            <consortium name="Pathogen Informatics"/>
            <person name="Doyle S."/>
        </authorList>
    </citation>
    <scope>NUCLEOTIDE SEQUENCE [LARGE SCALE GENOMIC DNA]</scope>
    <source>
        <strain evidence="17 19">NCTC12388</strain>
    </source>
</reference>
<evidence type="ECO:0000256" key="13">
    <source>
        <dbReference type="ARBA" id="ARBA00041756"/>
    </source>
</evidence>
<dbReference type="NCBIfam" id="NF005589">
    <property type="entry name" value="PRK07314.1"/>
    <property type="match status" value="1"/>
</dbReference>
<dbReference type="InterPro" id="IPR014031">
    <property type="entry name" value="Ketoacyl_synth_C"/>
</dbReference>
<evidence type="ECO:0000256" key="12">
    <source>
        <dbReference type="ARBA" id="ARBA00039445"/>
    </source>
</evidence>
<dbReference type="OrthoDB" id="9808669at2"/>
<dbReference type="AlphaFoldDB" id="A0A378JET1"/>
<dbReference type="InterPro" id="IPR018201">
    <property type="entry name" value="Ketoacyl_synth_AS"/>
</dbReference>
<keyword evidence="4" id="KW-0536">Nodulation</keyword>
<dbReference type="UniPathway" id="UPA00094"/>
<accession>A0A378JET1</accession>
<keyword evidence="9" id="KW-1133">Transmembrane helix</keyword>
<evidence type="ECO:0000256" key="11">
    <source>
        <dbReference type="ARBA" id="ARBA00037576"/>
    </source>
</evidence>
<dbReference type="PROSITE" id="PS52004">
    <property type="entry name" value="KS3_2"/>
    <property type="match status" value="1"/>
</dbReference>
<keyword evidence="10" id="KW-0472">Membrane</keyword>
<dbReference type="EMBL" id="LNYE01000020">
    <property type="protein sequence ID" value="KTD12094.1"/>
    <property type="molecule type" value="Genomic_DNA"/>
</dbReference>
<evidence type="ECO:0000313" key="16">
    <source>
        <dbReference type="EMBL" id="KTD12094.1"/>
    </source>
</evidence>
<comment type="subcellular location">
    <subcellularLocation>
        <location evidence="1">Cell inner membrane</location>
    </subcellularLocation>
</comment>
<evidence type="ECO:0000256" key="4">
    <source>
        <dbReference type="ARBA" id="ARBA00022458"/>
    </source>
</evidence>
<dbReference type="PANTHER" id="PTHR11712">
    <property type="entry name" value="POLYKETIDE SYNTHASE-RELATED"/>
    <property type="match status" value="1"/>
</dbReference>